<reference evidence="2 3" key="1">
    <citation type="submission" date="2024-01" db="EMBL/GenBank/DDBJ databases">
        <title>The complete chloroplast genome sequence of Lithospermum erythrorhizon: insights into the phylogenetic relationship among Boraginaceae species and the maternal lineages of purple gromwells.</title>
        <authorList>
            <person name="Okada T."/>
            <person name="Watanabe K."/>
        </authorList>
    </citation>
    <scope>NUCLEOTIDE SEQUENCE [LARGE SCALE GENOMIC DNA]</scope>
</reference>
<organism evidence="2 3">
    <name type="scientific">Lithospermum erythrorhizon</name>
    <name type="common">Purple gromwell</name>
    <name type="synonym">Lithospermum officinale var. erythrorhizon</name>
    <dbReference type="NCBI Taxonomy" id="34254"/>
    <lineage>
        <taxon>Eukaryota</taxon>
        <taxon>Viridiplantae</taxon>
        <taxon>Streptophyta</taxon>
        <taxon>Embryophyta</taxon>
        <taxon>Tracheophyta</taxon>
        <taxon>Spermatophyta</taxon>
        <taxon>Magnoliopsida</taxon>
        <taxon>eudicotyledons</taxon>
        <taxon>Gunneridae</taxon>
        <taxon>Pentapetalae</taxon>
        <taxon>asterids</taxon>
        <taxon>lamiids</taxon>
        <taxon>Boraginales</taxon>
        <taxon>Boraginaceae</taxon>
        <taxon>Boraginoideae</taxon>
        <taxon>Lithospermeae</taxon>
        <taxon>Lithospermum</taxon>
    </lineage>
</organism>
<evidence type="ECO:0000313" key="3">
    <source>
        <dbReference type="Proteomes" id="UP001454036"/>
    </source>
</evidence>
<keyword evidence="3" id="KW-1185">Reference proteome</keyword>
<evidence type="ECO:0000313" key="2">
    <source>
        <dbReference type="EMBL" id="GAA0159991.1"/>
    </source>
</evidence>
<name>A0AAV3Q9Y2_LITER</name>
<evidence type="ECO:0000256" key="1">
    <source>
        <dbReference type="SAM" id="MobiDB-lite"/>
    </source>
</evidence>
<accession>A0AAV3Q9Y2</accession>
<feature type="region of interest" description="Disordered" evidence="1">
    <location>
        <begin position="48"/>
        <end position="120"/>
    </location>
</feature>
<comment type="caution">
    <text evidence="2">The sequence shown here is derived from an EMBL/GenBank/DDBJ whole genome shotgun (WGS) entry which is preliminary data.</text>
</comment>
<dbReference type="AlphaFoldDB" id="A0AAV3Q9Y2"/>
<dbReference type="Proteomes" id="UP001454036">
    <property type="component" value="Unassembled WGS sequence"/>
</dbReference>
<sequence>MSPRSSYPMETSSLGYLKRCPSTSKERLCLKRMWRIIAKKRIGEKLKIDMGLNSDEEAEGSNDIEDEDSTEDVLGCDEDEDNDSEDAKTLEKDDDILNVPKSDKDVSKNDAEISRRGCKR</sequence>
<proteinExistence type="predicted"/>
<gene>
    <name evidence="2" type="ORF">LIER_38956</name>
</gene>
<feature type="compositionally biased region" description="Acidic residues" evidence="1">
    <location>
        <begin position="54"/>
        <end position="84"/>
    </location>
</feature>
<dbReference type="EMBL" id="BAABME010020294">
    <property type="protein sequence ID" value="GAA0159991.1"/>
    <property type="molecule type" value="Genomic_DNA"/>
</dbReference>
<protein>
    <submittedName>
        <fullName evidence="2">Uncharacterized protein</fullName>
    </submittedName>
</protein>
<feature type="compositionally biased region" description="Basic and acidic residues" evidence="1">
    <location>
        <begin position="101"/>
        <end position="120"/>
    </location>
</feature>